<feature type="domain" description="MSP" evidence="2">
    <location>
        <begin position="1"/>
        <end position="119"/>
    </location>
</feature>
<dbReference type="PANTHER" id="PTHR22947">
    <property type="entry name" value="MAJOR SPERM PROTEIN"/>
    <property type="match status" value="1"/>
</dbReference>
<keyword evidence="3" id="KW-1185">Reference proteome</keyword>
<keyword evidence="1" id="KW-0206">Cytoskeleton</keyword>
<dbReference type="WBParaSite" id="PTRK_0001634600.1">
    <property type="protein sequence ID" value="PTRK_0001634600.1"/>
    <property type="gene ID" value="PTRK_0001634600"/>
</dbReference>
<dbReference type="InterPro" id="IPR000535">
    <property type="entry name" value="MSP_dom"/>
</dbReference>
<dbReference type="InterPro" id="IPR013783">
    <property type="entry name" value="Ig-like_fold"/>
</dbReference>
<dbReference type="SUPFAM" id="SSF49354">
    <property type="entry name" value="PapD-like"/>
    <property type="match status" value="1"/>
</dbReference>
<reference evidence="4" key="1">
    <citation type="submission" date="2017-02" db="UniProtKB">
        <authorList>
            <consortium name="WormBaseParasite"/>
        </authorList>
    </citation>
    <scope>IDENTIFICATION</scope>
</reference>
<dbReference type="PROSITE" id="PS50202">
    <property type="entry name" value="MSP"/>
    <property type="match status" value="1"/>
</dbReference>
<sequence length="176" mass="19776">MAEAIFDEEEHDFYLSPKHAEYSAKEGGASRHLMVNSSTLRIVVKIKCSNNNLYRISPVYTALEPGEAQRLQIVRDPGEAKIDKLIIQYMNSQVKSPHEAFMNAKPSAIKRCMIVLIAHNKHPQFSQPRIPPPGVRVLASDVARGSIFNSSTFRNDKQSKGKKISIYDKKLPGKNN</sequence>
<protein>
    <recommendedName>
        <fullName evidence="1">Major sperm protein</fullName>
    </recommendedName>
</protein>
<organism evidence="3 4">
    <name type="scientific">Parastrongyloides trichosuri</name>
    <name type="common">Possum-specific nematode worm</name>
    <dbReference type="NCBI Taxonomy" id="131310"/>
    <lineage>
        <taxon>Eukaryota</taxon>
        <taxon>Metazoa</taxon>
        <taxon>Ecdysozoa</taxon>
        <taxon>Nematoda</taxon>
        <taxon>Chromadorea</taxon>
        <taxon>Rhabditida</taxon>
        <taxon>Tylenchina</taxon>
        <taxon>Panagrolaimomorpha</taxon>
        <taxon>Strongyloidoidea</taxon>
        <taxon>Strongyloididae</taxon>
        <taxon>Parastrongyloides</taxon>
    </lineage>
</organism>
<dbReference type="Gene3D" id="2.60.40.10">
    <property type="entry name" value="Immunoglobulins"/>
    <property type="match status" value="1"/>
</dbReference>
<evidence type="ECO:0000313" key="3">
    <source>
        <dbReference type="Proteomes" id="UP000038045"/>
    </source>
</evidence>
<evidence type="ECO:0000256" key="1">
    <source>
        <dbReference type="RuleBase" id="RU003425"/>
    </source>
</evidence>
<dbReference type="Proteomes" id="UP000038045">
    <property type="component" value="Unplaced"/>
</dbReference>
<evidence type="ECO:0000313" key="4">
    <source>
        <dbReference type="WBParaSite" id="PTRK_0001634600.1"/>
    </source>
</evidence>
<accession>A0A0N5A3Z2</accession>
<comment type="function">
    <text evidence="1">Central component in molecular interactions underlying sperm crawling. Forms an extensive filament system that extends from sperm villipoda, along the leading edge of the pseudopod.</text>
</comment>
<evidence type="ECO:0000259" key="2">
    <source>
        <dbReference type="PROSITE" id="PS50202"/>
    </source>
</evidence>
<name>A0A0N5A3Z2_PARTI</name>
<dbReference type="InterPro" id="IPR008962">
    <property type="entry name" value="PapD-like_sf"/>
</dbReference>
<dbReference type="PANTHER" id="PTHR22947:SF5">
    <property type="entry name" value="MAJOR SPERM PROTEIN"/>
    <property type="match status" value="1"/>
</dbReference>
<proteinExistence type="predicted"/>
<dbReference type="AlphaFoldDB" id="A0A0N5A3Z2"/>
<dbReference type="InterPro" id="IPR051774">
    <property type="entry name" value="Sperm-specific_class_P"/>
</dbReference>
<keyword evidence="1" id="KW-0963">Cytoplasm</keyword>
<dbReference type="Pfam" id="PF00635">
    <property type="entry name" value="Motile_Sperm"/>
    <property type="match status" value="1"/>
</dbReference>